<keyword evidence="5 15" id="KW-0732">Signal</keyword>
<dbReference type="FunFam" id="3.80.10.10:FF:000722">
    <property type="entry name" value="Leucine-rich repeat receptor-like protein kinase"/>
    <property type="match status" value="1"/>
</dbReference>
<keyword evidence="3" id="KW-0433">Leucine-rich repeat</keyword>
<feature type="compositionally biased region" description="Basic and acidic residues" evidence="13">
    <location>
        <begin position="376"/>
        <end position="390"/>
    </location>
</feature>
<feature type="transmembrane region" description="Helical" evidence="14">
    <location>
        <begin position="345"/>
        <end position="367"/>
    </location>
</feature>
<evidence type="ECO:0000313" key="18">
    <source>
        <dbReference type="Proteomes" id="UP001187192"/>
    </source>
</evidence>
<dbReference type="Gene3D" id="3.30.200.20">
    <property type="entry name" value="Phosphorylase Kinase, domain 1"/>
    <property type="match status" value="1"/>
</dbReference>
<keyword evidence="11" id="KW-0675">Receptor</keyword>
<dbReference type="InterPro" id="IPR011009">
    <property type="entry name" value="Kinase-like_dom_sf"/>
</dbReference>
<dbReference type="Proteomes" id="UP001187192">
    <property type="component" value="Unassembled WGS sequence"/>
</dbReference>
<keyword evidence="4 14" id="KW-0812">Transmembrane</keyword>
<dbReference type="Pfam" id="PF08263">
    <property type="entry name" value="LRRNT_2"/>
    <property type="match status" value="1"/>
</dbReference>
<dbReference type="GO" id="GO:0004672">
    <property type="term" value="F:protein kinase activity"/>
    <property type="evidence" value="ECO:0007669"/>
    <property type="project" value="InterPro"/>
</dbReference>
<evidence type="ECO:0000256" key="11">
    <source>
        <dbReference type="ARBA" id="ARBA00023170"/>
    </source>
</evidence>
<evidence type="ECO:0000256" key="4">
    <source>
        <dbReference type="ARBA" id="ARBA00022692"/>
    </source>
</evidence>
<dbReference type="PROSITE" id="PS51450">
    <property type="entry name" value="LRR"/>
    <property type="match status" value="1"/>
</dbReference>
<keyword evidence="12" id="KW-0325">Glycoprotein</keyword>
<evidence type="ECO:0000256" key="1">
    <source>
        <dbReference type="ARBA" id="ARBA00004479"/>
    </source>
</evidence>
<sequence>MSPNTTSRHFCLRLTSALLLLLLLQNSFALNSDGIFLLSFKYLILSDPLSALENWNYNDQTPCSWNGVTCSEMGFPGTPDMFRVTSLVLPNTQLLGSISPDLGKIEHLRHLDLSNNFFNGSLPPSIFNASELQVLSLSGNVISGQLPDSISGLGSLQLLNLSDNAFAGKVPGALASLRNLTVLSLRSNYFSGNVPFGFNGSVEVLDLSSNLLNGSLPLDLGGESLSYLNLSYNKISGKIPPEFAKKIPQNATIDLSFNNLTGAIPELVSLLSQKKEFFSGNSDLCGKPLKSLCTIPSSISTPPNVSATSSPAIAVIPKTIDSNSNPSANSSTQSQPQTGMKPGTIAGIAIADLAGIAILAMVILYVYQLRKRKRELDPEKRDEKEEDPKKWSCLLGTKGGDTSEGTSSDSDREERNREASGGFGGGGDQKKGVLVTVDGERPELELESLLKASAYVLGASGESIVYKALLEDGTAMAVRRIGKSQGERMREFESHVRSVAKLRHPNLVRVRGFYWGEDEKLVVCDYVSNGSLAGTGSSEFSSSLLPLCVLSLFLSTEFAVYVSGVLWFCAKMRCIVFVHVSDVFFF</sequence>
<evidence type="ECO:0000256" key="13">
    <source>
        <dbReference type="SAM" id="MobiDB-lite"/>
    </source>
</evidence>
<evidence type="ECO:0000256" key="14">
    <source>
        <dbReference type="SAM" id="Phobius"/>
    </source>
</evidence>
<keyword evidence="6" id="KW-0677">Repeat</keyword>
<dbReference type="InterPro" id="IPR001611">
    <property type="entry name" value="Leu-rich_rpt"/>
</dbReference>
<dbReference type="FunFam" id="3.80.10.10:FF:000101">
    <property type="entry name" value="LRR receptor-like serine/threonine-protein kinase ERECTA"/>
    <property type="match status" value="1"/>
</dbReference>
<evidence type="ECO:0000256" key="2">
    <source>
        <dbReference type="ARBA" id="ARBA00022553"/>
    </source>
</evidence>
<evidence type="ECO:0000256" key="6">
    <source>
        <dbReference type="ARBA" id="ARBA00022737"/>
    </source>
</evidence>
<comment type="caution">
    <text evidence="17">The sequence shown here is derived from an EMBL/GenBank/DDBJ whole genome shotgun (WGS) entry which is preliminary data.</text>
</comment>
<keyword evidence="8" id="KW-0067">ATP-binding</keyword>
<dbReference type="InterPro" id="IPR032675">
    <property type="entry name" value="LRR_dom_sf"/>
</dbReference>
<dbReference type="EMBL" id="BTGU01000007">
    <property type="protein sequence ID" value="GMN37743.1"/>
    <property type="molecule type" value="Genomic_DNA"/>
</dbReference>
<comment type="subcellular location">
    <subcellularLocation>
        <location evidence="1">Membrane</location>
        <topology evidence="1">Single-pass type I membrane protein</topology>
    </subcellularLocation>
</comment>
<keyword evidence="2" id="KW-0597">Phosphoprotein</keyword>
<evidence type="ECO:0000259" key="16">
    <source>
        <dbReference type="PROSITE" id="PS50011"/>
    </source>
</evidence>
<keyword evidence="10 14" id="KW-0472">Membrane</keyword>
<dbReference type="PROSITE" id="PS50011">
    <property type="entry name" value="PROTEIN_KINASE_DOM"/>
    <property type="match status" value="1"/>
</dbReference>
<dbReference type="InterPro" id="IPR000719">
    <property type="entry name" value="Prot_kinase_dom"/>
</dbReference>
<dbReference type="Pfam" id="PF00560">
    <property type="entry name" value="LRR_1"/>
    <property type="match status" value="3"/>
</dbReference>
<feature type="signal peptide" evidence="15">
    <location>
        <begin position="1"/>
        <end position="29"/>
    </location>
</feature>
<evidence type="ECO:0000256" key="8">
    <source>
        <dbReference type="ARBA" id="ARBA00022840"/>
    </source>
</evidence>
<evidence type="ECO:0000256" key="7">
    <source>
        <dbReference type="ARBA" id="ARBA00022741"/>
    </source>
</evidence>
<feature type="region of interest" description="Disordered" evidence="13">
    <location>
        <begin position="318"/>
        <end position="339"/>
    </location>
</feature>
<keyword evidence="18" id="KW-1185">Reference proteome</keyword>
<organism evidence="17 18">
    <name type="scientific">Ficus carica</name>
    <name type="common">Common fig</name>
    <dbReference type="NCBI Taxonomy" id="3494"/>
    <lineage>
        <taxon>Eukaryota</taxon>
        <taxon>Viridiplantae</taxon>
        <taxon>Streptophyta</taxon>
        <taxon>Embryophyta</taxon>
        <taxon>Tracheophyta</taxon>
        <taxon>Spermatophyta</taxon>
        <taxon>Magnoliopsida</taxon>
        <taxon>eudicotyledons</taxon>
        <taxon>Gunneridae</taxon>
        <taxon>Pentapetalae</taxon>
        <taxon>rosids</taxon>
        <taxon>fabids</taxon>
        <taxon>Rosales</taxon>
        <taxon>Moraceae</taxon>
        <taxon>Ficeae</taxon>
        <taxon>Ficus</taxon>
    </lineage>
</organism>
<dbReference type="InterPro" id="IPR046959">
    <property type="entry name" value="PRK1-6/SRF4-like"/>
</dbReference>
<reference evidence="17" key="1">
    <citation type="submission" date="2023-07" db="EMBL/GenBank/DDBJ databases">
        <title>draft genome sequence of fig (Ficus carica).</title>
        <authorList>
            <person name="Takahashi T."/>
            <person name="Nishimura K."/>
        </authorList>
    </citation>
    <scope>NUCLEOTIDE SEQUENCE</scope>
</reference>
<evidence type="ECO:0000256" key="15">
    <source>
        <dbReference type="SAM" id="SignalP"/>
    </source>
</evidence>
<name>A0AA87ZKE7_FICCA</name>
<dbReference type="GO" id="GO:0016020">
    <property type="term" value="C:membrane"/>
    <property type="evidence" value="ECO:0007669"/>
    <property type="project" value="UniProtKB-SubCell"/>
</dbReference>
<dbReference type="InterPro" id="IPR013210">
    <property type="entry name" value="LRR_N_plant-typ"/>
</dbReference>
<proteinExistence type="predicted"/>
<keyword evidence="9 14" id="KW-1133">Transmembrane helix</keyword>
<dbReference type="Pfam" id="PF13855">
    <property type="entry name" value="LRR_8"/>
    <property type="match status" value="1"/>
</dbReference>
<evidence type="ECO:0000256" key="12">
    <source>
        <dbReference type="ARBA" id="ARBA00023180"/>
    </source>
</evidence>
<feature type="compositionally biased region" description="Basic and acidic residues" evidence="13">
    <location>
        <begin position="409"/>
        <end position="418"/>
    </location>
</feature>
<feature type="chain" id="PRO_5041727652" description="Protein kinase domain-containing protein" evidence="15">
    <location>
        <begin position="30"/>
        <end position="586"/>
    </location>
</feature>
<evidence type="ECO:0000256" key="5">
    <source>
        <dbReference type="ARBA" id="ARBA00022729"/>
    </source>
</evidence>
<evidence type="ECO:0000256" key="10">
    <source>
        <dbReference type="ARBA" id="ARBA00023136"/>
    </source>
</evidence>
<dbReference type="Gene3D" id="3.80.10.10">
    <property type="entry name" value="Ribonuclease Inhibitor"/>
    <property type="match status" value="2"/>
</dbReference>
<evidence type="ECO:0000313" key="17">
    <source>
        <dbReference type="EMBL" id="GMN37743.1"/>
    </source>
</evidence>
<evidence type="ECO:0000256" key="9">
    <source>
        <dbReference type="ARBA" id="ARBA00022989"/>
    </source>
</evidence>
<dbReference type="SUPFAM" id="SSF52058">
    <property type="entry name" value="L domain-like"/>
    <property type="match status" value="1"/>
</dbReference>
<dbReference type="SUPFAM" id="SSF56112">
    <property type="entry name" value="Protein kinase-like (PK-like)"/>
    <property type="match status" value="1"/>
</dbReference>
<feature type="region of interest" description="Disordered" evidence="13">
    <location>
        <begin position="376"/>
        <end position="431"/>
    </location>
</feature>
<accession>A0AA87ZKE7</accession>
<feature type="domain" description="Protein kinase" evidence="16">
    <location>
        <begin position="451"/>
        <end position="586"/>
    </location>
</feature>
<dbReference type="PANTHER" id="PTHR48007:SF47">
    <property type="entry name" value="PROTEIN KINASE DOMAIN-CONTAINING PROTEIN"/>
    <property type="match status" value="1"/>
</dbReference>
<feature type="compositionally biased region" description="Polar residues" evidence="13">
    <location>
        <begin position="320"/>
        <end position="338"/>
    </location>
</feature>
<dbReference type="GO" id="GO:0005524">
    <property type="term" value="F:ATP binding"/>
    <property type="evidence" value="ECO:0007669"/>
    <property type="project" value="UniProtKB-KW"/>
</dbReference>
<gene>
    <name evidence="17" type="ORF">TIFTF001_007060</name>
</gene>
<keyword evidence="7" id="KW-0547">Nucleotide-binding</keyword>
<evidence type="ECO:0000256" key="3">
    <source>
        <dbReference type="ARBA" id="ARBA00022614"/>
    </source>
</evidence>
<protein>
    <recommendedName>
        <fullName evidence="16">Protein kinase domain-containing protein</fullName>
    </recommendedName>
</protein>
<dbReference type="AlphaFoldDB" id="A0AA87ZKE7"/>
<dbReference type="PANTHER" id="PTHR48007">
    <property type="entry name" value="LEUCINE-RICH REPEAT RECEPTOR-LIKE PROTEIN KINASE PXC1"/>
    <property type="match status" value="1"/>
</dbReference>